<dbReference type="Proteomes" id="UP001519325">
    <property type="component" value="Unassembled WGS sequence"/>
</dbReference>
<name>A0ABS4QA26_9NOCA</name>
<protein>
    <recommendedName>
        <fullName evidence="2">Excalibur calcium-binding domain-containing protein</fullName>
    </recommendedName>
</protein>
<organism evidence="3 4">
    <name type="scientific">Nocardia goodfellowii</name>
    <dbReference type="NCBI Taxonomy" id="882446"/>
    <lineage>
        <taxon>Bacteria</taxon>
        <taxon>Bacillati</taxon>
        <taxon>Actinomycetota</taxon>
        <taxon>Actinomycetes</taxon>
        <taxon>Mycobacteriales</taxon>
        <taxon>Nocardiaceae</taxon>
        <taxon>Nocardia</taxon>
    </lineage>
</organism>
<keyword evidence="4" id="KW-1185">Reference proteome</keyword>
<dbReference type="Pfam" id="PF05901">
    <property type="entry name" value="Excalibur"/>
    <property type="match status" value="1"/>
</dbReference>
<gene>
    <name evidence="3" type="ORF">BJ987_001446</name>
</gene>
<sequence>MRNSVNSRRAASALGALCLVAGFGLAPAAAILGPAPALAQAGELRDQDPRPTAGDTPKKQFYSSCAEARRDGNGHLRRGEPGYWSYLDRDGDGIACEYVDD</sequence>
<evidence type="ECO:0000256" key="1">
    <source>
        <dbReference type="SAM" id="SignalP"/>
    </source>
</evidence>
<dbReference type="SMART" id="SM00894">
    <property type="entry name" value="Excalibur"/>
    <property type="match status" value="1"/>
</dbReference>
<comment type="caution">
    <text evidence="3">The sequence shown here is derived from an EMBL/GenBank/DDBJ whole genome shotgun (WGS) entry which is preliminary data.</text>
</comment>
<keyword evidence="1" id="KW-0732">Signal</keyword>
<proteinExistence type="predicted"/>
<evidence type="ECO:0000313" key="3">
    <source>
        <dbReference type="EMBL" id="MBP2188545.1"/>
    </source>
</evidence>
<feature type="domain" description="Excalibur calcium-binding" evidence="2">
    <location>
        <begin position="61"/>
        <end position="97"/>
    </location>
</feature>
<dbReference type="RefSeq" id="WP_307869527.1">
    <property type="nucleotide sequence ID" value="NZ_JAGGMR010000001.1"/>
</dbReference>
<feature type="signal peptide" evidence="1">
    <location>
        <begin position="1"/>
        <end position="28"/>
    </location>
</feature>
<evidence type="ECO:0000313" key="4">
    <source>
        <dbReference type="Proteomes" id="UP001519325"/>
    </source>
</evidence>
<reference evidence="3 4" key="1">
    <citation type="submission" date="2021-03" db="EMBL/GenBank/DDBJ databases">
        <title>Sequencing the genomes of 1000 actinobacteria strains.</title>
        <authorList>
            <person name="Klenk H.-P."/>
        </authorList>
    </citation>
    <scope>NUCLEOTIDE SEQUENCE [LARGE SCALE GENOMIC DNA]</scope>
    <source>
        <strain evidence="3 4">DSM 45516</strain>
    </source>
</reference>
<dbReference type="EMBL" id="JAGGMR010000001">
    <property type="protein sequence ID" value="MBP2188545.1"/>
    <property type="molecule type" value="Genomic_DNA"/>
</dbReference>
<evidence type="ECO:0000259" key="2">
    <source>
        <dbReference type="SMART" id="SM00894"/>
    </source>
</evidence>
<dbReference type="InterPro" id="IPR008613">
    <property type="entry name" value="Excalibur_Ca-bd_domain"/>
</dbReference>
<accession>A0ABS4QA26</accession>
<feature type="chain" id="PRO_5046738903" description="Excalibur calcium-binding domain-containing protein" evidence="1">
    <location>
        <begin position="29"/>
        <end position="101"/>
    </location>
</feature>